<dbReference type="AlphaFoldDB" id="I2FPU2"/>
<proteinExistence type="inferred from homology"/>
<dbReference type="Proteomes" id="UP000006174">
    <property type="component" value="Unassembled WGS sequence"/>
</dbReference>
<dbReference type="OrthoDB" id="10263003at2759"/>
<keyword evidence="2" id="KW-0813">Transport</keyword>
<dbReference type="Gene3D" id="6.10.250.1620">
    <property type="match status" value="1"/>
</dbReference>
<evidence type="ECO:0000256" key="2">
    <source>
        <dbReference type="ARBA" id="ARBA00022448"/>
    </source>
</evidence>
<dbReference type="SUPFAM" id="SSF160527">
    <property type="entry name" value="V-type ATPase subunit E-like"/>
    <property type="match status" value="1"/>
</dbReference>
<comment type="caution">
    <text evidence="4">The sequence shown here is derived from an EMBL/GenBank/DDBJ whole genome shotgun (WGS) entry which is preliminary data.</text>
</comment>
<protein>
    <submittedName>
        <fullName evidence="4">Probable Vacuolar ATP synthase subunit E</fullName>
    </submittedName>
</protein>
<accession>I2FPU2</accession>
<dbReference type="GO" id="GO:0046961">
    <property type="term" value="F:proton-transporting ATPase activity, rotational mechanism"/>
    <property type="evidence" value="ECO:0007669"/>
    <property type="project" value="InterPro"/>
</dbReference>
<reference evidence="4 5" key="1">
    <citation type="journal article" date="2012" name="Plant Cell">
        <title>Genome comparison of barley and maize smut fungi reveals targeted loss of RNA silencing components and species-specific presence of transposable elements.</title>
        <authorList>
            <person name="Laurie J.D."/>
            <person name="Ali S."/>
            <person name="Linning R."/>
            <person name="Mannhaupt G."/>
            <person name="Wong P."/>
            <person name="Gueldener U."/>
            <person name="Muensterkoetter M."/>
            <person name="Moore R."/>
            <person name="Kahmann R."/>
            <person name="Bakkeren G."/>
            <person name="Schirawski J."/>
        </authorList>
    </citation>
    <scope>NUCLEOTIDE SEQUENCE [LARGE SCALE GENOMIC DNA]</scope>
    <source>
        <strain evidence="5">Uh4875-4</strain>
    </source>
</reference>
<dbReference type="eggNOG" id="KOG1664">
    <property type="taxonomic scope" value="Eukaryota"/>
</dbReference>
<dbReference type="HAMAP" id="MF_00311">
    <property type="entry name" value="ATP_synth_E_arch"/>
    <property type="match status" value="1"/>
</dbReference>
<dbReference type="PANTHER" id="PTHR45715">
    <property type="entry name" value="ATPASE H+-TRANSPORTING V1 SUBUNIT E1A-RELATED"/>
    <property type="match status" value="1"/>
</dbReference>
<organism evidence="4 5">
    <name type="scientific">Ustilago hordei</name>
    <name type="common">Barley covered smut fungus</name>
    <dbReference type="NCBI Taxonomy" id="120017"/>
    <lineage>
        <taxon>Eukaryota</taxon>
        <taxon>Fungi</taxon>
        <taxon>Dikarya</taxon>
        <taxon>Basidiomycota</taxon>
        <taxon>Ustilaginomycotina</taxon>
        <taxon>Ustilaginomycetes</taxon>
        <taxon>Ustilaginales</taxon>
        <taxon>Ustilaginaceae</taxon>
        <taxon>Ustilago</taxon>
    </lineage>
</organism>
<evidence type="ECO:0000256" key="3">
    <source>
        <dbReference type="ARBA" id="ARBA00023065"/>
    </source>
</evidence>
<keyword evidence="5" id="KW-1185">Reference proteome</keyword>
<evidence type="ECO:0000313" key="5">
    <source>
        <dbReference type="Proteomes" id="UP000006174"/>
    </source>
</evidence>
<dbReference type="GO" id="GO:0033178">
    <property type="term" value="C:proton-transporting two-sector ATPase complex, catalytic domain"/>
    <property type="evidence" value="ECO:0007669"/>
    <property type="project" value="InterPro"/>
</dbReference>
<dbReference type="Gene3D" id="3.30.2320.30">
    <property type="entry name" value="ATP synthase, E subunit, C-terminal"/>
    <property type="match status" value="1"/>
</dbReference>
<sequence length="227" mass="25864">MSSRPMNDDEVLSEMKKMVAFIKQEAVEKAREIQIKADEEFAIEKAKIVRQEAINIDWQYEKKIKQAEVAQKIAQSNQTNKSRLKILQTREQHLQSLFDAARDKLNDIAKEQEKYKKLLSKLILQGLLQLMESKVTVTVRSNDVQLAQEAAKQAEKDFKDKSGKDASVTVQQGLNKDSAGGVALSGHAGKITINNTLEERLRLLEDRMLPEIRLDLFGPNQNRKFNT</sequence>
<dbReference type="EMBL" id="CAGI01000139">
    <property type="protein sequence ID" value="CCF48935.1"/>
    <property type="molecule type" value="Genomic_DNA"/>
</dbReference>
<comment type="similarity">
    <text evidence="1">Belongs to the V-ATPase E subunit family.</text>
</comment>
<keyword evidence="3" id="KW-0406">Ion transport</keyword>
<gene>
    <name evidence="4" type="ORF">UHOR_05987</name>
</gene>
<dbReference type="HOGENOM" id="CLU_073641_0_0_1"/>
<name>I2FPU2_USTHO</name>
<dbReference type="Pfam" id="PF01991">
    <property type="entry name" value="vATP-synt_E"/>
    <property type="match status" value="1"/>
</dbReference>
<dbReference type="STRING" id="1128400.I2FPU2"/>
<dbReference type="InterPro" id="IPR002842">
    <property type="entry name" value="ATPase_V1_Esu"/>
</dbReference>
<dbReference type="OMA" id="QHMMAFI"/>
<dbReference type="InterPro" id="IPR038495">
    <property type="entry name" value="ATPase_E_C"/>
</dbReference>
<evidence type="ECO:0000256" key="1">
    <source>
        <dbReference type="ARBA" id="ARBA00005901"/>
    </source>
</evidence>
<evidence type="ECO:0000313" key="4">
    <source>
        <dbReference type="EMBL" id="CCF48935.1"/>
    </source>
</evidence>